<dbReference type="Pfam" id="PF01061">
    <property type="entry name" value="ABC2_membrane"/>
    <property type="match status" value="1"/>
</dbReference>
<comment type="similarity">
    <text evidence="5">Belongs to the ABC-2 integral membrane protein family.</text>
</comment>
<dbReference type="PROSITE" id="PS51012">
    <property type="entry name" value="ABC_TM2"/>
    <property type="match status" value="1"/>
</dbReference>
<dbReference type="GO" id="GO:0043190">
    <property type="term" value="C:ATP-binding cassette (ABC) transporter complex"/>
    <property type="evidence" value="ECO:0007669"/>
    <property type="project" value="InterPro"/>
</dbReference>
<dbReference type="EMBL" id="FLUO01000001">
    <property type="protein sequence ID" value="SBV90638.1"/>
    <property type="molecule type" value="Genomic_DNA"/>
</dbReference>
<evidence type="ECO:0000259" key="6">
    <source>
        <dbReference type="PROSITE" id="PS51012"/>
    </source>
</evidence>
<evidence type="ECO:0000256" key="3">
    <source>
        <dbReference type="ARBA" id="ARBA00022989"/>
    </source>
</evidence>
<keyword evidence="5" id="KW-1003">Cell membrane</keyword>
<feature type="transmembrane region" description="Helical" evidence="5">
    <location>
        <begin position="56"/>
        <end position="74"/>
    </location>
</feature>
<feature type="transmembrane region" description="Helical" evidence="5">
    <location>
        <begin position="136"/>
        <end position="158"/>
    </location>
</feature>
<feature type="domain" description="ABC transmembrane type-2" evidence="6">
    <location>
        <begin position="22"/>
        <end position="243"/>
    </location>
</feature>
<dbReference type="PIRSF" id="PIRSF006648">
    <property type="entry name" value="DrrB"/>
    <property type="match status" value="1"/>
</dbReference>
<evidence type="ECO:0000256" key="5">
    <source>
        <dbReference type="RuleBase" id="RU361157"/>
    </source>
</evidence>
<evidence type="ECO:0000313" key="7">
    <source>
        <dbReference type="EMBL" id="SBV90638.1"/>
    </source>
</evidence>
<dbReference type="PANTHER" id="PTHR43332">
    <property type="entry name" value="INNER MEMBRANE TRANSPORT PERMEASE YADH-RELATED"/>
    <property type="match status" value="1"/>
</dbReference>
<keyword evidence="2 5" id="KW-0812">Transmembrane</keyword>
<keyword evidence="5" id="KW-0813">Transport</keyword>
<keyword evidence="4 5" id="KW-0472">Membrane</keyword>
<gene>
    <name evidence="7" type="ORF">KL86APRO_10025</name>
</gene>
<reference evidence="7" key="1">
    <citation type="submission" date="2016-04" db="EMBL/GenBank/DDBJ databases">
        <authorList>
            <person name="Evans L.H."/>
            <person name="Alamgir A."/>
            <person name="Owens N."/>
            <person name="Weber N.D."/>
            <person name="Virtaneva K."/>
            <person name="Barbian K."/>
            <person name="Babar A."/>
            <person name="Rosenke K."/>
        </authorList>
    </citation>
    <scope>NUCLEOTIDE SEQUENCE</scope>
    <source>
        <strain evidence="7">86</strain>
    </source>
</reference>
<dbReference type="AlphaFoldDB" id="A0A212ITU2"/>
<evidence type="ECO:0000256" key="1">
    <source>
        <dbReference type="ARBA" id="ARBA00004141"/>
    </source>
</evidence>
<feature type="transmembrane region" description="Helical" evidence="5">
    <location>
        <begin position="112"/>
        <end position="130"/>
    </location>
</feature>
<evidence type="ECO:0000256" key="2">
    <source>
        <dbReference type="ARBA" id="ARBA00022692"/>
    </source>
</evidence>
<dbReference type="GO" id="GO:0140359">
    <property type="term" value="F:ABC-type transporter activity"/>
    <property type="evidence" value="ECO:0007669"/>
    <property type="project" value="InterPro"/>
</dbReference>
<feature type="transmembrane region" description="Helical" evidence="5">
    <location>
        <begin position="20"/>
        <end position="44"/>
    </location>
</feature>
<keyword evidence="3 5" id="KW-1133">Transmembrane helix</keyword>
<evidence type="ECO:0000256" key="4">
    <source>
        <dbReference type="ARBA" id="ARBA00023136"/>
    </source>
</evidence>
<name>A0A212ITU2_9PROT</name>
<accession>A0A212ITU2</accession>
<dbReference type="InterPro" id="IPR047817">
    <property type="entry name" value="ABC2_TM_bact-type"/>
</dbReference>
<comment type="subcellular location">
    <subcellularLocation>
        <location evidence="5">Cell inner membrane</location>
        <topology evidence="5">Multi-pass membrane protein</topology>
    </subcellularLocation>
    <subcellularLocation>
        <location evidence="1">Membrane</location>
        <topology evidence="1">Multi-pass membrane protein</topology>
    </subcellularLocation>
</comment>
<dbReference type="InterPro" id="IPR052522">
    <property type="entry name" value="ABC-2_transport_permease"/>
</dbReference>
<dbReference type="InterPro" id="IPR013525">
    <property type="entry name" value="ABC2_TM"/>
</dbReference>
<proteinExistence type="inferred from homology"/>
<dbReference type="InterPro" id="IPR000412">
    <property type="entry name" value="ABC_2_transport"/>
</dbReference>
<dbReference type="PRINTS" id="PR00164">
    <property type="entry name" value="ABC2TRNSPORT"/>
</dbReference>
<organism evidence="7">
    <name type="scientific">uncultured Alphaproteobacteria bacterium</name>
    <dbReference type="NCBI Taxonomy" id="91750"/>
    <lineage>
        <taxon>Bacteria</taxon>
        <taxon>Pseudomonadati</taxon>
        <taxon>Pseudomonadota</taxon>
        <taxon>Alphaproteobacteria</taxon>
        <taxon>environmental samples</taxon>
    </lineage>
</organism>
<sequence length="245" mass="25961">MLNGIGAVYLREIRILRRRFLRHLSAMTVAPLLYIVAFGAAMGGAVRLDGHTYLEFLLPGLVAMTCMTQAYGAAMEINTARFYLHIFEEFQAAPLANAAYVLGEVLYGVTRAALGVAVILALGAAFGVVLHIGPGFVLAALLNAFVFASLAVLLAMLVRGHADQSMVNNFVITPMAFLGGTFFPVERLPEWAQYPLYLLPLTHAAHAIRADALGGAADLADFVVLAGVGAAVFVAALRSVGAARD</sequence>
<feature type="transmembrane region" description="Helical" evidence="5">
    <location>
        <begin position="222"/>
        <end position="240"/>
    </location>
</feature>
<feature type="transmembrane region" description="Helical" evidence="5">
    <location>
        <begin position="165"/>
        <end position="185"/>
    </location>
</feature>
<dbReference type="PANTHER" id="PTHR43332:SF2">
    <property type="entry name" value="INNER MEMBRANE TRANSPORT PERMEASE YADH"/>
    <property type="match status" value="1"/>
</dbReference>
<protein>
    <recommendedName>
        <fullName evidence="5">Transport permease protein</fullName>
    </recommendedName>
</protein>